<feature type="domain" description="Pyrroline-5-carboxylate reductase catalytic N-terminal" evidence="6">
    <location>
        <begin position="8"/>
        <end position="111"/>
    </location>
</feature>
<dbReference type="InterPro" id="IPR008927">
    <property type="entry name" value="6-PGluconate_DH-like_C_sf"/>
</dbReference>
<reference evidence="8 9" key="1">
    <citation type="journal article" date="2016" name="Proc. Natl. Acad. Sci. U.S.A.">
        <title>Comparative genomics of biotechnologically important yeasts.</title>
        <authorList>
            <person name="Riley R."/>
            <person name="Haridas S."/>
            <person name="Wolfe K.H."/>
            <person name="Lopes M.R."/>
            <person name="Hittinger C.T."/>
            <person name="Goeker M."/>
            <person name="Salamov A.A."/>
            <person name="Wisecaver J.H."/>
            <person name="Long T.M."/>
            <person name="Calvey C.H."/>
            <person name="Aerts A.L."/>
            <person name="Barry K.W."/>
            <person name="Choi C."/>
            <person name="Clum A."/>
            <person name="Coughlan A.Y."/>
            <person name="Deshpande S."/>
            <person name="Douglass A.P."/>
            <person name="Hanson S.J."/>
            <person name="Klenk H.-P."/>
            <person name="LaButti K.M."/>
            <person name="Lapidus A."/>
            <person name="Lindquist E.A."/>
            <person name="Lipzen A.M."/>
            <person name="Meier-Kolthoff J.P."/>
            <person name="Ohm R.A."/>
            <person name="Otillar R.P."/>
            <person name="Pangilinan J.L."/>
            <person name="Peng Y."/>
            <person name="Rokas A."/>
            <person name="Rosa C.A."/>
            <person name="Scheuner C."/>
            <person name="Sibirny A.A."/>
            <person name="Slot J.C."/>
            <person name="Stielow J.B."/>
            <person name="Sun H."/>
            <person name="Kurtzman C.P."/>
            <person name="Blackwell M."/>
            <person name="Grigoriev I.V."/>
            <person name="Jeffries T.W."/>
        </authorList>
    </citation>
    <scope>NUCLEOTIDE SEQUENCE [LARGE SCALE GENOMIC DNA]</scope>
    <source>
        <strain evidence="9">ATCC 18201 / CBS 1600 / BCRC 20928 / JCM 3617 / NBRC 0987 / NRRL Y-1542</strain>
    </source>
</reference>
<proteinExistence type="inferred from homology"/>
<dbReference type="EC" id="1.5.1.2" evidence="5"/>
<dbReference type="InterPro" id="IPR028939">
    <property type="entry name" value="P5C_Rdtase_cat_N"/>
</dbReference>
<dbReference type="GO" id="GO:0004735">
    <property type="term" value="F:pyrroline-5-carboxylate reductase activity"/>
    <property type="evidence" value="ECO:0007669"/>
    <property type="project" value="UniProtKB-EC"/>
</dbReference>
<accession>A0A1E4RZD0</accession>
<dbReference type="Pfam" id="PF03807">
    <property type="entry name" value="F420_oxidored"/>
    <property type="match status" value="1"/>
</dbReference>
<dbReference type="NCBIfam" id="TIGR00112">
    <property type="entry name" value="proC"/>
    <property type="match status" value="1"/>
</dbReference>
<evidence type="ECO:0000256" key="3">
    <source>
        <dbReference type="ARBA" id="ARBA00023002"/>
    </source>
</evidence>
<dbReference type="PANTHER" id="PTHR11645:SF0">
    <property type="entry name" value="PYRROLINE-5-CARBOXYLATE REDUCTASE 3"/>
    <property type="match status" value="1"/>
</dbReference>
<dbReference type="Gene3D" id="3.40.50.720">
    <property type="entry name" value="NAD(P)-binding Rossmann-like Domain"/>
    <property type="match status" value="1"/>
</dbReference>
<dbReference type="InterPro" id="IPR036291">
    <property type="entry name" value="NAD(P)-bd_dom_sf"/>
</dbReference>
<evidence type="ECO:0000259" key="6">
    <source>
        <dbReference type="Pfam" id="PF03807"/>
    </source>
</evidence>
<evidence type="ECO:0000313" key="9">
    <source>
        <dbReference type="Proteomes" id="UP000094389"/>
    </source>
</evidence>
<dbReference type="EMBL" id="KV453934">
    <property type="protein sequence ID" value="ODV72601.1"/>
    <property type="molecule type" value="Genomic_DNA"/>
</dbReference>
<gene>
    <name evidence="8" type="ORF">CYBJADRAFT_168521</name>
</gene>
<dbReference type="Proteomes" id="UP000094389">
    <property type="component" value="Unassembled WGS sequence"/>
</dbReference>
<dbReference type="Pfam" id="PF14748">
    <property type="entry name" value="P5CR_dimer"/>
    <property type="match status" value="1"/>
</dbReference>
<dbReference type="OMA" id="VWAVKPQ"/>
<evidence type="ECO:0000313" key="8">
    <source>
        <dbReference type="EMBL" id="ODV72601.1"/>
    </source>
</evidence>
<dbReference type="GeneID" id="30989804"/>
<feature type="binding site" evidence="4">
    <location>
        <position position="71"/>
    </location>
    <ligand>
        <name>NADPH</name>
        <dbReference type="ChEBI" id="CHEBI:57783"/>
    </ligand>
</feature>
<comment type="pathway">
    <text evidence="5">Amino-acid biosynthesis; L-proline biosynthesis; L-proline from L-glutamate 5-semialdehyde: step 1/1.</text>
</comment>
<keyword evidence="5" id="KW-0641">Proline biosynthesis</keyword>
<name>A0A1E4RZD0_CYBJN</name>
<protein>
    <recommendedName>
        <fullName evidence="5">Pyrroline-5-carboxylate reductase</fullName>
        <ecNumber evidence="5">1.5.1.2</ecNumber>
    </recommendedName>
</protein>
<comment type="catalytic activity">
    <reaction evidence="5">
        <text>L-proline + NADP(+) = (S)-1-pyrroline-5-carboxylate + NADPH + 2 H(+)</text>
        <dbReference type="Rhea" id="RHEA:14109"/>
        <dbReference type="ChEBI" id="CHEBI:15378"/>
        <dbReference type="ChEBI" id="CHEBI:17388"/>
        <dbReference type="ChEBI" id="CHEBI:57783"/>
        <dbReference type="ChEBI" id="CHEBI:58349"/>
        <dbReference type="ChEBI" id="CHEBI:60039"/>
        <dbReference type="EC" id="1.5.1.2"/>
    </reaction>
</comment>
<evidence type="ECO:0000256" key="2">
    <source>
        <dbReference type="ARBA" id="ARBA00022857"/>
    </source>
</evidence>
<dbReference type="InterPro" id="IPR029036">
    <property type="entry name" value="P5CR_dimer"/>
</dbReference>
<organism evidence="8 9">
    <name type="scientific">Cyberlindnera jadinii (strain ATCC 18201 / CBS 1600 / BCRC 20928 / JCM 3617 / NBRC 0987 / NRRL Y-1542)</name>
    <name type="common">Torula yeast</name>
    <name type="synonym">Candida utilis</name>
    <dbReference type="NCBI Taxonomy" id="983966"/>
    <lineage>
        <taxon>Eukaryota</taxon>
        <taxon>Fungi</taxon>
        <taxon>Dikarya</taxon>
        <taxon>Ascomycota</taxon>
        <taxon>Saccharomycotina</taxon>
        <taxon>Saccharomycetes</taxon>
        <taxon>Phaffomycetales</taxon>
        <taxon>Phaffomycetaceae</taxon>
        <taxon>Cyberlindnera</taxon>
    </lineage>
</organism>
<dbReference type="SUPFAM" id="SSF51735">
    <property type="entry name" value="NAD(P)-binding Rossmann-fold domains"/>
    <property type="match status" value="1"/>
</dbReference>
<keyword evidence="5" id="KW-0028">Amino-acid biosynthesis</keyword>
<keyword evidence="3 5" id="KW-0560">Oxidoreductase</keyword>
<dbReference type="SUPFAM" id="SSF48179">
    <property type="entry name" value="6-phosphogluconate dehydrogenase C-terminal domain-like"/>
    <property type="match status" value="1"/>
</dbReference>
<comment type="similarity">
    <text evidence="1 5">Belongs to the pyrroline-5-carboxylate reductase family.</text>
</comment>
<evidence type="ECO:0000259" key="7">
    <source>
        <dbReference type="Pfam" id="PF14748"/>
    </source>
</evidence>
<dbReference type="AlphaFoldDB" id="A0A1E4RZD0"/>
<keyword evidence="9" id="KW-1185">Reference proteome</keyword>
<dbReference type="GO" id="GO:0055129">
    <property type="term" value="P:L-proline biosynthetic process"/>
    <property type="evidence" value="ECO:0007669"/>
    <property type="project" value="UniProtKB-UniPathway"/>
</dbReference>
<dbReference type="InterPro" id="IPR000304">
    <property type="entry name" value="Pyrroline-COOH_reductase"/>
</dbReference>
<dbReference type="RefSeq" id="XP_020069640.1">
    <property type="nucleotide sequence ID" value="XM_020215408.1"/>
</dbReference>
<dbReference type="OrthoDB" id="10263291at2759"/>
<sequence length="278" mass="29010">MSYKDYTLTVLGTGTIGQAFLSAYLSNPKAETAPKKIIACVNSEASAKKLESIYKSSNGIEIEISYGAESNGKAVAQSQVVVIGTKPYLTEKALESCPSLQGKLLISLVAGWTIDQFQQYSAKVSRVMTNTPAKYQYGTAVVANSSAATEDERQLILDLMGPIGKVVELPEKNMDAATGLVGSGPAFVLLILEAMTEAGLSLGIPLKESKECAIKVLEGTAKLAEITGAHPAELKHQVCTPGGTTIAGVVAMEEAGLKSAIVKGITAAANRASELGKK</sequence>
<dbReference type="UniPathway" id="UPA00098">
    <property type="reaction ID" value="UER00361"/>
</dbReference>
<dbReference type="HAMAP" id="MF_01925">
    <property type="entry name" value="P5C_reductase"/>
    <property type="match status" value="1"/>
</dbReference>
<dbReference type="Gene3D" id="1.10.3730.10">
    <property type="entry name" value="ProC C-terminal domain-like"/>
    <property type="match status" value="1"/>
</dbReference>
<dbReference type="InterPro" id="IPR053790">
    <property type="entry name" value="P5CR-like_CS"/>
</dbReference>
<dbReference type="PIRSF" id="PIRSF000193">
    <property type="entry name" value="Pyrrol-5-carb_rd"/>
    <property type="match status" value="1"/>
</dbReference>
<feature type="domain" description="Pyrroline-5-carboxylate reductase dimerisation" evidence="7">
    <location>
        <begin position="171"/>
        <end position="275"/>
    </location>
</feature>
<evidence type="ECO:0000256" key="1">
    <source>
        <dbReference type="ARBA" id="ARBA00005525"/>
    </source>
</evidence>
<evidence type="ECO:0000256" key="4">
    <source>
        <dbReference type="PIRSR" id="PIRSR000193-1"/>
    </source>
</evidence>
<dbReference type="STRING" id="983966.A0A1E4RZD0"/>
<keyword evidence="2 4" id="KW-0521">NADP</keyword>
<dbReference type="FunFam" id="1.10.3730.10:FF:000001">
    <property type="entry name" value="Pyrroline-5-carboxylate reductase"/>
    <property type="match status" value="1"/>
</dbReference>
<dbReference type="PROSITE" id="PS00521">
    <property type="entry name" value="P5CR"/>
    <property type="match status" value="1"/>
</dbReference>
<evidence type="ECO:0000256" key="5">
    <source>
        <dbReference type="RuleBase" id="RU003903"/>
    </source>
</evidence>
<dbReference type="PANTHER" id="PTHR11645">
    <property type="entry name" value="PYRROLINE-5-CARBOXYLATE REDUCTASE"/>
    <property type="match status" value="1"/>
</dbReference>